<keyword evidence="5" id="KW-0521">NADP</keyword>
<dbReference type="InterPro" id="IPR003669">
    <property type="entry name" value="Thymidylate_synthase_ThyX"/>
</dbReference>
<gene>
    <name evidence="6" type="ORF">GP475_07070</name>
</gene>
<evidence type="ECO:0000313" key="6">
    <source>
        <dbReference type="EMBL" id="QNQ90421.1"/>
    </source>
</evidence>
<dbReference type="RefSeq" id="WP_187973737.1">
    <property type="nucleotide sequence ID" value="NZ_CP046884.1"/>
</dbReference>
<name>A0A7H0SPE6_9CORY</name>
<evidence type="ECO:0000313" key="7">
    <source>
        <dbReference type="Proteomes" id="UP000516320"/>
    </source>
</evidence>
<keyword evidence="7" id="KW-1185">Reference proteome</keyword>
<accession>A0A7H0SPE6</accession>
<dbReference type="SUPFAM" id="SSF69796">
    <property type="entry name" value="Thymidylate synthase-complementing protein Thy1"/>
    <property type="match status" value="1"/>
</dbReference>
<dbReference type="GO" id="GO:0050797">
    <property type="term" value="F:thymidylate synthase (FAD) activity"/>
    <property type="evidence" value="ECO:0007669"/>
    <property type="project" value="InterPro"/>
</dbReference>
<dbReference type="GO" id="GO:0006231">
    <property type="term" value="P:dTMP biosynthetic process"/>
    <property type="evidence" value="ECO:0007669"/>
    <property type="project" value="InterPro"/>
</dbReference>
<dbReference type="Gene3D" id="6.10.140.450">
    <property type="match status" value="1"/>
</dbReference>
<dbReference type="GO" id="GO:0032259">
    <property type="term" value="P:methylation"/>
    <property type="evidence" value="ECO:0007669"/>
    <property type="project" value="UniProtKB-KW"/>
</dbReference>
<reference evidence="6 7" key="1">
    <citation type="submission" date="2019-12" db="EMBL/GenBank/DDBJ databases">
        <title>Corynebacterium sp. nov., isolated from feces of the Anser Albifrons in China.</title>
        <authorList>
            <person name="Liu Q."/>
        </authorList>
    </citation>
    <scope>NUCLEOTIDE SEQUENCE [LARGE SCALE GENOMIC DNA]</scope>
    <source>
        <strain evidence="6 7">4H37-19</strain>
    </source>
</reference>
<dbReference type="KEGG" id="cpoy:GP475_07070"/>
<dbReference type="PROSITE" id="PS51331">
    <property type="entry name" value="THYX"/>
    <property type="match status" value="1"/>
</dbReference>
<keyword evidence="3" id="KW-0545">Nucleotide biosynthesis</keyword>
<organism evidence="6 7">
    <name type="scientific">Corynebacterium poyangense</name>
    <dbReference type="NCBI Taxonomy" id="2684405"/>
    <lineage>
        <taxon>Bacteria</taxon>
        <taxon>Bacillati</taxon>
        <taxon>Actinomycetota</taxon>
        <taxon>Actinomycetes</taxon>
        <taxon>Mycobacteriales</taxon>
        <taxon>Corynebacteriaceae</taxon>
        <taxon>Corynebacterium</taxon>
    </lineage>
</organism>
<keyword evidence="1" id="KW-0489">Methyltransferase</keyword>
<dbReference type="EMBL" id="CP046884">
    <property type="protein sequence ID" value="QNQ90421.1"/>
    <property type="molecule type" value="Genomic_DNA"/>
</dbReference>
<keyword evidence="2" id="KW-0285">Flavoprotein</keyword>
<dbReference type="InterPro" id="IPR036098">
    <property type="entry name" value="Thymidylate_synthase_ThyX_sf"/>
</dbReference>
<proteinExistence type="predicted"/>
<dbReference type="Gene3D" id="3.30.70.3180">
    <property type="match status" value="1"/>
</dbReference>
<evidence type="ECO:0000256" key="2">
    <source>
        <dbReference type="ARBA" id="ARBA00022630"/>
    </source>
</evidence>
<dbReference type="Proteomes" id="UP000516320">
    <property type="component" value="Chromosome"/>
</dbReference>
<dbReference type="GO" id="GO:0050660">
    <property type="term" value="F:flavin adenine dinucleotide binding"/>
    <property type="evidence" value="ECO:0007669"/>
    <property type="project" value="InterPro"/>
</dbReference>
<evidence type="ECO:0000256" key="1">
    <source>
        <dbReference type="ARBA" id="ARBA00022603"/>
    </source>
</evidence>
<dbReference type="Pfam" id="PF02511">
    <property type="entry name" value="Thy1"/>
    <property type="match status" value="1"/>
</dbReference>
<keyword evidence="1" id="KW-0808">Transferase</keyword>
<dbReference type="AlphaFoldDB" id="A0A7H0SPE6"/>
<sequence>MRELEVQLIASTQFHIPEGLNWVPDQCSGAEALTEFASRLHDNSFESPQPRTRTNRAYLLKLLAVGREKILEHASATLYIRGISRDCVHQMLSFRRLMITEMNPDRVDREQRSIALAKTLRNNRDARRMVDNAVDDLTFLSRELAEVLAEQFHEENNAVLKAKEISAALRGLEPGLSESPVVVSSSIAGWRDFLKQSGGENAEQEIQEVAKASFAVLSAASPLLWADFPCGSVPPEGN</sequence>
<keyword evidence="4" id="KW-0274">FAD</keyword>
<evidence type="ECO:0000256" key="3">
    <source>
        <dbReference type="ARBA" id="ARBA00022727"/>
    </source>
</evidence>
<evidence type="ECO:0000256" key="5">
    <source>
        <dbReference type="ARBA" id="ARBA00022857"/>
    </source>
</evidence>
<protein>
    <submittedName>
        <fullName evidence="6">Thymidylate synthase (FAD)</fullName>
    </submittedName>
</protein>
<evidence type="ECO:0000256" key="4">
    <source>
        <dbReference type="ARBA" id="ARBA00022827"/>
    </source>
</evidence>